<dbReference type="InterPro" id="IPR001373">
    <property type="entry name" value="Cullin_N"/>
</dbReference>
<keyword evidence="5" id="KW-1185">Reference proteome</keyword>
<dbReference type="InterPro" id="IPR042652">
    <property type="entry name" value="CACUL1"/>
</dbReference>
<dbReference type="SUPFAM" id="SSF74788">
    <property type="entry name" value="Cullin repeat-like"/>
    <property type="match status" value="1"/>
</dbReference>
<dbReference type="Proteomes" id="UP000694388">
    <property type="component" value="Unplaced"/>
</dbReference>
<proteinExistence type="inferred from homology"/>
<evidence type="ECO:0000256" key="2">
    <source>
        <dbReference type="SAM" id="MobiDB-lite"/>
    </source>
</evidence>
<dbReference type="Ensembl" id="ENSEBUT00000011918.1">
    <property type="protein sequence ID" value="ENSEBUP00000011353.1"/>
    <property type="gene ID" value="ENSEBUG00000007252.1"/>
</dbReference>
<dbReference type="GO" id="GO:0031625">
    <property type="term" value="F:ubiquitin protein ligase binding"/>
    <property type="evidence" value="ECO:0007669"/>
    <property type="project" value="InterPro"/>
</dbReference>
<evidence type="ECO:0000313" key="5">
    <source>
        <dbReference type="Proteomes" id="UP000694388"/>
    </source>
</evidence>
<dbReference type="Pfam" id="PF00888">
    <property type="entry name" value="Cullin"/>
    <property type="match status" value="1"/>
</dbReference>
<feature type="domain" description="Cullin N-terminal" evidence="3">
    <location>
        <begin position="77"/>
        <end position="198"/>
    </location>
</feature>
<organism evidence="4 5">
    <name type="scientific">Eptatretus burgeri</name>
    <name type="common">Inshore hagfish</name>
    <dbReference type="NCBI Taxonomy" id="7764"/>
    <lineage>
        <taxon>Eukaryota</taxon>
        <taxon>Metazoa</taxon>
        <taxon>Chordata</taxon>
        <taxon>Craniata</taxon>
        <taxon>Vertebrata</taxon>
        <taxon>Cyclostomata</taxon>
        <taxon>Myxini</taxon>
        <taxon>Myxiniformes</taxon>
        <taxon>Myxinidae</taxon>
        <taxon>Eptatretinae</taxon>
        <taxon>Eptatretus</taxon>
    </lineage>
</organism>
<feature type="compositionally biased region" description="Polar residues" evidence="2">
    <location>
        <begin position="31"/>
        <end position="41"/>
    </location>
</feature>
<feature type="region of interest" description="Disordered" evidence="2">
    <location>
        <begin position="1"/>
        <end position="51"/>
    </location>
</feature>
<sequence>MDETLEALEDLNHNNRAAGPGQTKQPGHGSLSVSDKAQSPEQADGRGRKNSAADAVKSATKFLMNVITVEDYRTIYWPKLDKALEKLLVQSPRDYIPISYEQIYSCVYKCVCQQHSERMHSDLIAKISLHLNNLSEELQGCSEETYVENFGAAMVRYMGALHSIVPLFIYMNKVYMENKLNRDLKEELVALYSNLVAAKHINRLLPRLLEAQAVPFAIPPSTMASIVKGLYSLRPEWAHCAPHLFAKFIPNLLPPVLEDHVQQYALLDQHLQQDLLINGFGRGDQSRKRSGDDIITDTRLFMTYIFQMLPILLNLHLPPSLFLMHNMSTILI</sequence>
<evidence type="ECO:0000313" key="4">
    <source>
        <dbReference type="Ensembl" id="ENSEBUP00000011353.1"/>
    </source>
</evidence>
<reference evidence="4" key="2">
    <citation type="submission" date="2025-09" db="UniProtKB">
        <authorList>
            <consortium name="Ensembl"/>
        </authorList>
    </citation>
    <scope>IDENTIFICATION</scope>
</reference>
<dbReference type="PANTHER" id="PTHR46636">
    <property type="entry name" value="CDK2-ASSOCIATED AND CULLIN DOMAIN-CONTAINING PROTEIN 1"/>
    <property type="match status" value="1"/>
</dbReference>
<dbReference type="InterPro" id="IPR016159">
    <property type="entry name" value="Cullin_repeat-like_dom_sf"/>
</dbReference>
<dbReference type="AlphaFoldDB" id="A0A8C4Q7U2"/>
<dbReference type="GO" id="GO:0000082">
    <property type="term" value="P:G1/S transition of mitotic cell cycle"/>
    <property type="evidence" value="ECO:0007669"/>
    <property type="project" value="TreeGrafter"/>
</dbReference>
<dbReference type="PANTHER" id="PTHR46636:SF1">
    <property type="entry name" value="CDK2-ASSOCIATED AND CULLIN DOMAIN-CONTAINING PROTEIN 1"/>
    <property type="match status" value="1"/>
</dbReference>
<dbReference type="GeneTree" id="ENSGT00390000000403"/>
<comment type="similarity">
    <text evidence="1">Belongs to the cullin family.</text>
</comment>
<reference evidence="4" key="1">
    <citation type="submission" date="2025-08" db="UniProtKB">
        <authorList>
            <consortium name="Ensembl"/>
        </authorList>
    </citation>
    <scope>IDENTIFICATION</scope>
</reference>
<dbReference type="GO" id="GO:0006511">
    <property type="term" value="P:ubiquitin-dependent protein catabolic process"/>
    <property type="evidence" value="ECO:0007669"/>
    <property type="project" value="InterPro"/>
</dbReference>
<dbReference type="GO" id="GO:0019901">
    <property type="term" value="F:protein kinase binding"/>
    <property type="evidence" value="ECO:0007669"/>
    <property type="project" value="TreeGrafter"/>
</dbReference>
<evidence type="ECO:0000256" key="1">
    <source>
        <dbReference type="ARBA" id="ARBA00006019"/>
    </source>
</evidence>
<accession>A0A8C4Q7U2</accession>
<protein>
    <submittedName>
        <fullName evidence="4">CDK2 associated cullin domain 1</fullName>
    </submittedName>
</protein>
<dbReference type="Gene3D" id="1.20.1310.10">
    <property type="entry name" value="Cullin Repeats"/>
    <property type="match status" value="1"/>
</dbReference>
<name>A0A8C4Q7U2_EPTBU</name>
<evidence type="ECO:0000259" key="3">
    <source>
        <dbReference type="Pfam" id="PF00888"/>
    </source>
</evidence>